<evidence type="ECO:0000256" key="2">
    <source>
        <dbReference type="SAM" id="Phobius"/>
    </source>
</evidence>
<keyword evidence="2" id="KW-1133">Transmembrane helix</keyword>
<gene>
    <name evidence="4" type="ORF">AOC36_10035</name>
</gene>
<dbReference type="Pfam" id="PF13455">
    <property type="entry name" value="MUG113"/>
    <property type="match status" value="1"/>
</dbReference>
<keyword evidence="5" id="KW-1185">Reference proteome</keyword>
<evidence type="ECO:0000256" key="1">
    <source>
        <dbReference type="SAM" id="Coils"/>
    </source>
</evidence>
<dbReference type="SMART" id="SM00974">
    <property type="entry name" value="T5orf172"/>
    <property type="match status" value="1"/>
</dbReference>
<keyword evidence="2" id="KW-0472">Membrane</keyword>
<feature type="transmembrane region" description="Helical" evidence="2">
    <location>
        <begin position="12"/>
        <end position="38"/>
    </location>
</feature>
<dbReference type="RefSeq" id="WP_067633868.1">
    <property type="nucleotide sequence ID" value="NZ_CP013213.1"/>
</dbReference>
<dbReference type="AlphaFoldDB" id="A0A0X8H1F0"/>
<dbReference type="KEGG" id="erl:AOC36_10035"/>
<dbReference type="Pfam" id="PF13250">
    <property type="entry name" value="SNIPE"/>
    <property type="match status" value="1"/>
</dbReference>
<proteinExistence type="predicted"/>
<dbReference type="STRING" id="1514105.AOC36_10035"/>
<name>A0A0X8H1F0_9FIRM</name>
<dbReference type="InterPro" id="IPR018306">
    <property type="entry name" value="Phage_T5_Orf172_DNA-bd"/>
</dbReference>
<keyword evidence="1" id="KW-0175">Coiled coil</keyword>
<evidence type="ECO:0000259" key="3">
    <source>
        <dbReference type="SMART" id="SM00974"/>
    </source>
</evidence>
<feature type="domain" description="Bacteriophage T5 Orf172 DNA-binding" evidence="3">
    <location>
        <begin position="357"/>
        <end position="440"/>
    </location>
</feature>
<feature type="coiled-coil region" evidence="1">
    <location>
        <begin position="252"/>
        <end position="340"/>
    </location>
</feature>
<dbReference type="EMBL" id="CP013213">
    <property type="protein sequence ID" value="AMC94297.1"/>
    <property type="molecule type" value="Genomic_DNA"/>
</dbReference>
<evidence type="ECO:0000313" key="5">
    <source>
        <dbReference type="Proteomes" id="UP000063781"/>
    </source>
</evidence>
<evidence type="ECO:0000313" key="4">
    <source>
        <dbReference type="EMBL" id="AMC94297.1"/>
    </source>
</evidence>
<accession>A0A0X8H1F0</accession>
<reference evidence="4 5" key="1">
    <citation type="submission" date="2015-10" db="EMBL/GenBank/DDBJ databases">
        <title>Erysipelothrix larvae sp. LV19 isolated from the larval gut of the rhinoceros beetle, Trypoxylus dichotomus.</title>
        <authorList>
            <person name="Lim S."/>
            <person name="Kim B.-C."/>
        </authorList>
    </citation>
    <scope>NUCLEOTIDE SEQUENCE [LARGE SCALE GENOMIC DNA]</scope>
    <source>
        <strain evidence="4 5">LV19</strain>
    </source>
</reference>
<keyword evidence="2" id="KW-0812">Transmembrane</keyword>
<dbReference type="InterPro" id="IPR025280">
    <property type="entry name" value="SNIPE"/>
</dbReference>
<dbReference type="Proteomes" id="UP000063781">
    <property type="component" value="Chromosome"/>
</dbReference>
<sequence>MKHNIRTKKWFIIQLILITLVSMTWLLILTIPLGILLIKNYLKELNKIGPVLEMYPHLESLEIQKDSLYSQIQDLKDQVPDIERENLAILEDKKSELENRCQYYEKQIEALKDEKSSLLEQTKTLESYLNTDFVDTHFDLEDIHSEEIQNQVALLRTEVKRIINDTIQQTSNVKVSIQASMKDQYRKLFRLFIGETDSYIEKATPKNIDTQRSRIMKLYDSLNALFKNDGISLDSDLLKLKLEELAKIHLYNVRKEQEREEQKAIKEQMLEEAKAERELEQAKRAIEKEITQFSNESKKLFDYLNKANSDVEREIYVTKIKELEHKLNQLQLDKKDVENRQLNTRAGYIYIISNIGSFGENIYKIGLTRRLEPMDRVRELGSASVPFEFDVHAMIFSDDAPQLEATLHNTFKEFQVNRVNTRKEFFNVSLEQIERVVKEHHNATVTFTMKAQAVQYYESLRILKLKEKQS</sequence>
<feature type="coiled-coil region" evidence="1">
    <location>
        <begin position="58"/>
        <end position="121"/>
    </location>
</feature>
<organism evidence="4 5">
    <name type="scientific">Erysipelothrix larvae</name>
    <dbReference type="NCBI Taxonomy" id="1514105"/>
    <lineage>
        <taxon>Bacteria</taxon>
        <taxon>Bacillati</taxon>
        <taxon>Bacillota</taxon>
        <taxon>Erysipelotrichia</taxon>
        <taxon>Erysipelotrichales</taxon>
        <taxon>Erysipelotrichaceae</taxon>
        <taxon>Erysipelothrix</taxon>
    </lineage>
</organism>
<protein>
    <recommendedName>
        <fullName evidence="3">Bacteriophage T5 Orf172 DNA-binding domain-containing protein</fullName>
    </recommendedName>
</protein>